<keyword evidence="1" id="KW-0812">Transmembrane</keyword>
<proteinExistence type="predicted"/>
<dbReference type="RefSeq" id="WP_234250405.1">
    <property type="nucleotide sequence ID" value="NZ_JABFTQ010000005.1"/>
</dbReference>
<feature type="transmembrane region" description="Helical" evidence="1">
    <location>
        <begin position="201"/>
        <end position="226"/>
    </location>
</feature>
<evidence type="ECO:0000313" key="3">
    <source>
        <dbReference type="Proteomes" id="UP001320154"/>
    </source>
</evidence>
<accession>A0ABS9B4X6</accession>
<feature type="transmembrane region" description="Helical" evidence="1">
    <location>
        <begin position="295"/>
        <end position="314"/>
    </location>
</feature>
<name>A0ABS9B4X6_9GAMM</name>
<feature type="transmembrane region" description="Helical" evidence="1">
    <location>
        <begin position="163"/>
        <end position="189"/>
    </location>
</feature>
<feature type="transmembrane region" description="Helical" evidence="1">
    <location>
        <begin position="95"/>
        <end position="113"/>
    </location>
</feature>
<feature type="transmembrane region" description="Helical" evidence="1">
    <location>
        <begin position="335"/>
        <end position="352"/>
    </location>
</feature>
<gene>
    <name evidence="2" type="ORF">HOP60_09345</name>
</gene>
<feature type="transmembrane region" description="Helical" evidence="1">
    <location>
        <begin position="270"/>
        <end position="289"/>
    </location>
</feature>
<evidence type="ECO:0000256" key="1">
    <source>
        <dbReference type="SAM" id="Phobius"/>
    </source>
</evidence>
<reference evidence="2 3" key="1">
    <citation type="journal article" date="2021" name="Front. Microbiol.">
        <title>Aerobic Denitrification and Heterotrophic Sulfur Oxidation in the Genus Halomonas Revealed by Six Novel Species Characterizations and Genome-Based Analysis.</title>
        <authorList>
            <person name="Wang L."/>
            <person name="Shao Z."/>
        </authorList>
    </citation>
    <scope>NUCLEOTIDE SEQUENCE [LARGE SCALE GENOMIC DNA]</scope>
    <source>
        <strain evidence="2 3">MCCC 1A05748</strain>
    </source>
</reference>
<sequence>MLHHFEIFDALLEAANRDGFRKGKRAMSSNPETVKIQELARPSLARIMGLMLLLLWPLELLRLIVSPPWLNNAAGLLFVIYLLLAFMVVRAGNRLLTAFLLLGIAGLVIADEAWHLAMKGVQGSLVFAAFLPTVFLLRNAIAGDRRLLQYRERLEGIDPQRQAGMMLVGGHVLGSTLTVGAFAVLAPVLPQDAGAARRRTVALVTMFGISLSVLWSPVFVAMAVVSEFMPHVPLWQPILVGFTLGNIGILMALAFLRLPDKLALVGRGIFALRAIIPWVVIAALVIVLVRTFTSLSTLEAASITLLPLAAGLLVSQAPDLRQRALRQTRERLDQLGAEISIVAWAFALGTVMRGSTTVELLVQGLFGPDTAVLLLVTAIVAGMLIAVVIGGHPIVAASIMLAVFGSANTGLTDLVLCGAVLLGWACSSMMGPATLIVIVASGMYRVDRSSLILSRNTLLNVMFALTGVVLLSVLNVLIS</sequence>
<feature type="transmembrane region" description="Helical" evidence="1">
    <location>
        <begin position="39"/>
        <end position="58"/>
    </location>
</feature>
<feature type="transmembrane region" description="Helical" evidence="1">
    <location>
        <begin position="414"/>
        <end position="438"/>
    </location>
</feature>
<dbReference type="EMBL" id="JABFTQ010000005">
    <property type="protein sequence ID" value="MCE8046933.1"/>
    <property type="molecule type" value="Genomic_DNA"/>
</dbReference>
<keyword evidence="3" id="KW-1185">Reference proteome</keyword>
<organism evidence="2 3">
    <name type="scientific">Billgrantia desiderata</name>
    <dbReference type="NCBI Taxonomy" id="52021"/>
    <lineage>
        <taxon>Bacteria</taxon>
        <taxon>Pseudomonadati</taxon>
        <taxon>Pseudomonadota</taxon>
        <taxon>Gammaproteobacteria</taxon>
        <taxon>Oceanospirillales</taxon>
        <taxon>Halomonadaceae</taxon>
        <taxon>Billgrantia</taxon>
    </lineage>
</organism>
<protein>
    <submittedName>
        <fullName evidence="2">Uncharacterized protein</fullName>
    </submittedName>
</protein>
<feature type="transmembrane region" description="Helical" evidence="1">
    <location>
        <begin position="70"/>
        <end position="89"/>
    </location>
</feature>
<evidence type="ECO:0000313" key="2">
    <source>
        <dbReference type="EMBL" id="MCE8046933.1"/>
    </source>
</evidence>
<comment type="caution">
    <text evidence="2">The sequence shown here is derived from an EMBL/GenBank/DDBJ whole genome shotgun (WGS) entry which is preliminary data.</text>
</comment>
<feature type="transmembrane region" description="Helical" evidence="1">
    <location>
        <begin position="372"/>
        <end position="402"/>
    </location>
</feature>
<dbReference type="Proteomes" id="UP001320154">
    <property type="component" value="Unassembled WGS sequence"/>
</dbReference>
<keyword evidence="1" id="KW-1133">Transmembrane helix</keyword>
<feature type="transmembrane region" description="Helical" evidence="1">
    <location>
        <begin position="238"/>
        <end position="258"/>
    </location>
</feature>
<feature type="transmembrane region" description="Helical" evidence="1">
    <location>
        <begin position="458"/>
        <end position="478"/>
    </location>
</feature>
<keyword evidence="1" id="KW-0472">Membrane</keyword>